<dbReference type="Gene3D" id="3.50.50.60">
    <property type="entry name" value="FAD/NAD(P)-binding domain"/>
    <property type="match status" value="1"/>
</dbReference>
<accession>A0ABP5P6J0</accession>
<keyword evidence="2" id="KW-0285">Flavoprotein</keyword>
<feature type="domain" description="FAD-dependent oxidoreductase 2 FAD-binding" evidence="5">
    <location>
        <begin position="7"/>
        <end position="474"/>
    </location>
</feature>
<dbReference type="InterPro" id="IPR027477">
    <property type="entry name" value="Succ_DH/fumarate_Rdtase_cat_sf"/>
</dbReference>
<reference evidence="7" key="1">
    <citation type="journal article" date="2019" name="Int. J. Syst. Evol. Microbiol.">
        <title>The Global Catalogue of Microorganisms (GCM) 10K type strain sequencing project: providing services to taxonomists for standard genome sequencing and annotation.</title>
        <authorList>
            <consortium name="The Broad Institute Genomics Platform"/>
            <consortium name="The Broad Institute Genome Sequencing Center for Infectious Disease"/>
            <person name="Wu L."/>
            <person name="Ma J."/>
        </authorList>
    </citation>
    <scope>NUCLEOTIDE SEQUENCE [LARGE SCALE GENOMIC DNA]</scope>
    <source>
        <strain evidence="7">JCM 16114</strain>
    </source>
</reference>
<dbReference type="RefSeq" id="WP_344474457.1">
    <property type="nucleotide sequence ID" value="NZ_BAAAQX010000006.1"/>
</dbReference>
<dbReference type="InterPro" id="IPR050315">
    <property type="entry name" value="FAD-oxidoreductase_2"/>
</dbReference>
<dbReference type="SUPFAM" id="SSF51905">
    <property type="entry name" value="FAD/NAD(P)-binding domain"/>
    <property type="match status" value="1"/>
</dbReference>
<dbReference type="EMBL" id="BAAAQX010000006">
    <property type="protein sequence ID" value="GAA2207352.1"/>
    <property type="molecule type" value="Genomic_DNA"/>
</dbReference>
<dbReference type="Gene3D" id="3.90.700.10">
    <property type="entry name" value="Succinate dehydrogenase/fumarate reductase flavoprotein, catalytic domain"/>
    <property type="match status" value="1"/>
</dbReference>
<evidence type="ECO:0000256" key="2">
    <source>
        <dbReference type="ARBA" id="ARBA00022630"/>
    </source>
</evidence>
<dbReference type="Proteomes" id="UP001499843">
    <property type="component" value="Unassembled WGS sequence"/>
</dbReference>
<comment type="cofactor">
    <cofactor evidence="1">
        <name>FAD</name>
        <dbReference type="ChEBI" id="CHEBI:57692"/>
    </cofactor>
</comment>
<keyword evidence="3" id="KW-0274">FAD</keyword>
<dbReference type="PANTHER" id="PTHR43400">
    <property type="entry name" value="FUMARATE REDUCTASE"/>
    <property type="match status" value="1"/>
</dbReference>
<evidence type="ECO:0000256" key="1">
    <source>
        <dbReference type="ARBA" id="ARBA00001974"/>
    </source>
</evidence>
<proteinExistence type="predicted"/>
<evidence type="ECO:0000256" key="4">
    <source>
        <dbReference type="ARBA" id="ARBA00023002"/>
    </source>
</evidence>
<evidence type="ECO:0000259" key="5">
    <source>
        <dbReference type="Pfam" id="PF00890"/>
    </source>
</evidence>
<dbReference type="PRINTS" id="PR00411">
    <property type="entry name" value="PNDRDTASEI"/>
</dbReference>
<organism evidence="6 7">
    <name type="scientific">Nonomuraea monospora</name>
    <dbReference type="NCBI Taxonomy" id="568818"/>
    <lineage>
        <taxon>Bacteria</taxon>
        <taxon>Bacillati</taxon>
        <taxon>Actinomycetota</taxon>
        <taxon>Actinomycetes</taxon>
        <taxon>Streptosporangiales</taxon>
        <taxon>Streptosporangiaceae</taxon>
        <taxon>Nonomuraea</taxon>
    </lineage>
</organism>
<evidence type="ECO:0000313" key="6">
    <source>
        <dbReference type="EMBL" id="GAA2207352.1"/>
    </source>
</evidence>
<sequence length="499" mass="53321">MSTTQTDVVIVGAGNAGLVAALAAHEAGARVIVLEAASQEERGGNSRFSGGIFRAAHDGLDSIRPLLTESDDKVLPRVSVAPYTRQRYTDDWLTTSMGRPPRELVDTVVGDSFETLQWMRAKGVEWELTANKLFDLDKLDRVNVIPPGGAIRAKGEGVGLIERLFAAVERAGIEVRYDAPAAGLITRGATVDGVLVRREDGFDEVRGAVVLASGGFEANPEMRLRYLGPGWDLVRVRGTRFNTGTMLTQALLAGALPAGHWGGCHASPQDAAHPPVGDLRMTDKLSRYSYPYAILVNAEGRRFVDEGETEVWLTYAKTGSAIMRQTGGVAYQIFDQKTAHLLEPRYRTGTPVQADTLEELAERLGLPDGALTETASAFNEAVAGDAATRFDPMRLDGLAARPPGQPPKSNWAQTLDKPPYVAYAVTCGITFTYGGLKIDTQARVVDTTGRPMPGLYATGEIAGDFFYHNYAAGAGLVRGAVFGRIAGRNAAARAAGDAG</sequence>
<evidence type="ECO:0000256" key="3">
    <source>
        <dbReference type="ARBA" id="ARBA00022827"/>
    </source>
</evidence>
<evidence type="ECO:0000313" key="7">
    <source>
        <dbReference type="Proteomes" id="UP001499843"/>
    </source>
</evidence>
<dbReference type="NCBIfam" id="NF006130">
    <property type="entry name" value="PRK08274.1"/>
    <property type="match status" value="1"/>
</dbReference>
<dbReference type="SUPFAM" id="SSF56425">
    <property type="entry name" value="Succinate dehydrogenase/fumarate reductase flavoprotein, catalytic domain"/>
    <property type="match status" value="1"/>
</dbReference>
<gene>
    <name evidence="6" type="primary">tcuA_1</name>
    <name evidence="6" type="ORF">GCM10009850_028100</name>
</gene>
<keyword evidence="7" id="KW-1185">Reference proteome</keyword>
<keyword evidence="4" id="KW-0560">Oxidoreductase</keyword>
<dbReference type="PANTHER" id="PTHR43400:SF7">
    <property type="entry name" value="FAD-DEPENDENT OXIDOREDUCTASE 2 FAD BINDING DOMAIN-CONTAINING PROTEIN"/>
    <property type="match status" value="1"/>
</dbReference>
<dbReference type="InterPro" id="IPR003953">
    <property type="entry name" value="FAD-dep_OxRdtase_2_FAD-bd"/>
</dbReference>
<protein>
    <submittedName>
        <fullName evidence="6">FAD-dependent tricarballylate dehydrogenase TcuA</fullName>
    </submittedName>
</protein>
<dbReference type="Pfam" id="PF00890">
    <property type="entry name" value="FAD_binding_2"/>
    <property type="match status" value="1"/>
</dbReference>
<comment type="caution">
    <text evidence="6">The sequence shown here is derived from an EMBL/GenBank/DDBJ whole genome shotgun (WGS) entry which is preliminary data.</text>
</comment>
<dbReference type="InterPro" id="IPR036188">
    <property type="entry name" value="FAD/NAD-bd_sf"/>
</dbReference>
<name>A0ABP5P6J0_9ACTN</name>